<name>A0A2M8QEP8_9CHLR</name>
<proteinExistence type="predicted"/>
<comment type="caution">
    <text evidence="1">The sequence shown here is derived from an EMBL/GenBank/DDBJ whole genome shotgun (WGS) entry which is preliminary data.</text>
</comment>
<dbReference type="Proteomes" id="UP000230790">
    <property type="component" value="Unassembled WGS sequence"/>
</dbReference>
<gene>
    <name evidence="1" type="ORF">CUN48_04445</name>
</gene>
<evidence type="ECO:0000313" key="2">
    <source>
        <dbReference type="Proteomes" id="UP000230790"/>
    </source>
</evidence>
<accession>A0A2M8QEP8</accession>
<reference evidence="1 2" key="1">
    <citation type="submission" date="2017-11" db="EMBL/GenBank/DDBJ databases">
        <title>Evolution of Phototrophy in the Chloroflexi Phylum Driven by Horizontal Gene Transfer.</title>
        <authorList>
            <person name="Ward L.M."/>
            <person name="Hemp J."/>
            <person name="Shih P.M."/>
            <person name="Mcglynn S.E."/>
            <person name="Fischer W."/>
        </authorList>
    </citation>
    <scope>NUCLEOTIDE SEQUENCE [LARGE SCALE GENOMIC DNA]</scope>
    <source>
        <strain evidence="1">JP3_7</strain>
    </source>
</reference>
<protein>
    <submittedName>
        <fullName evidence="1">Uncharacterized protein</fullName>
    </submittedName>
</protein>
<sequence>MWDTQVSPGEALGQCAGSAPLPVYGLVQITPFEDGLEWRNQEPQPYRMKRVAPGVYRFAGPSAINDGVVTMTVTFWGENSLSMVREFTPNAAPGCTYRHEYTGEFKWFR</sequence>
<evidence type="ECO:0000313" key="1">
    <source>
        <dbReference type="EMBL" id="PJF48274.1"/>
    </source>
</evidence>
<dbReference type="EMBL" id="PGTN01000019">
    <property type="protein sequence ID" value="PJF48274.1"/>
    <property type="molecule type" value="Genomic_DNA"/>
</dbReference>
<dbReference type="AlphaFoldDB" id="A0A2M8QEP8"/>
<organism evidence="1 2">
    <name type="scientific">Candidatus Thermofonsia Clade 3 bacterium</name>
    <dbReference type="NCBI Taxonomy" id="2364212"/>
    <lineage>
        <taxon>Bacteria</taxon>
        <taxon>Bacillati</taxon>
        <taxon>Chloroflexota</taxon>
        <taxon>Candidatus Thermofontia</taxon>
        <taxon>Candidatus Thermofonsia Clade 3</taxon>
    </lineage>
</organism>